<accession>A0A5J4L8G4</accession>
<reference evidence="5" key="1">
    <citation type="submission" date="2019-10" db="EMBL/GenBank/DDBJ databases">
        <title>Metagenomic sequencing of thiosulfate-disproportionating enrichment culture.</title>
        <authorList>
            <person name="Umezawa K."/>
            <person name="Kojima H."/>
            <person name="Fukui M."/>
        </authorList>
    </citation>
    <scope>NUCLEOTIDE SEQUENCE</scope>
    <source>
        <strain evidence="5">45J</strain>
    </source>
</reference>
<dbReference type="PANTHER" id="PTHR30435:SF12">
    <property type="entry name" value="FLAGELLAR BASAL BODY ROD PROTEIN FLGB"/>
    <property type="match status" value="1"/>
</dbReference>
<dbReference type="GO" id="GO:0030694">
    <property type="term" value="C:bacterial-type flagellum basal body, rod"/>
    <property type="evidence" value="ECO:0007669"/>
    <property type="project" value="InterPro"/>
</dbReference>
<comment type="similarity">
    <text evidence="2">Belongs to the flagella basal body rod proteins family.</text>
</comment>
<feature type="domain" description="Flagellar basal body rod protein N-terminal" evidence="4">
    <location>
        <begin position="19"/>
        <end position="36"/>
    </location>
</feature>
<comment type="subcellular location">
    <subcellularLocation>
        <location evidence="1">Bacterial flagellum basal body</location>
    </subcellularLocation>
</comment>
<dbReference type="NCBIfam" id="TIGR01396">
    <property type="entry name" value="FlgB"/>
    <property type="match status" value="1"/>
</dbReference>
<organism evidence="5">
    <name type="scientific">hot springs metagenome</name>
    <dbReference type="NCBI Taxonomy" id="433727"/>
    <lineage>
        <taxon>unclassified sequences</taxon>
        <taxon>metagenomes</taxon>
        <taxon>ecological metagenomes</taxon>
    </lineage>
</organism>
<dbReference type="GO" id="GO:0071978">
    <property type="term" value="P:bacterial-type flagellum-dependent swarming motility"/>
    <property type="evidence" value="ECO:0007669"/>
    <property type="project" value="TreeGrafter"/>
</dbReference>
<keyword evidence="5" id="KW-0282">Flagellum</keyword>
<gene>
    <name evidence="5" type="ORF">A45J_2202</name>
</gene>
<name>A0A5J4L8G4_9ZZZZ</name>
<keyword evidence="5" id="KW-0966">Cell projection</keyword>
<keyword evidence="3" id="KW-0975">Bacterial flagellum</keyword>
<dbReference type="PANTHER" id="PTHR30435">
    <property type="entry name" value="FLAGELLAR PROTEIN"/>
    <property type="match status" value="1"/>
</dbReference>
<proteinExistence type="inferred from homology"/>
<evidence type="ECO:0000259" key="4">
    <source>
        <dbReference type="Pfam" id="PF00460"/>
    </source>
</evidence>
<dbReference type="Pfam" id="PF00460">
    <property type="entry name" value="Flg_bb_rod"/>
    <property type="match status" value="1"/>
</dbReference>
<sequence>MADDTMNILEKMLDIAAFRQRVLSSNIANADTPGYKAKDISFQQELDKAIKASNNGNRVSNFRQGYEVYETNTTMPNRDGNTVNLDIEMAKVAENTLIYNTATQLMTMKVRMLKDVIKGGR</sequence>
<dbReference type="InterPro" id="IPR006300">
    <property type="entry name" value="FlgB"/>
</dbReference>
<dbReference type="PIRSF" id="PIRSF002889">
    <property type="entry name" value="Rod_FlgB"/>
    <property type="match status" value="1"/>
</dbReference>
<dbReference type="EMBL" id="BLAB01000001">
    <property type="protein sequence ID" value="GER94439.1"/>
    <property type="molecule type" value="Genomic_DNA"/>
</dbReference>
<evidence type="ECO:0000313" key="5">
    <source>
        <dbReference type="EMBL" id="GER94439.1"/>
    </source>
</evidence>
<dbReference type="AlphaFoldDB" id="A0A5J4L8G4"/>
<protein>
    <submittedName>
        <fullName evidence="5">Flagellar basal body rod protein FlgB</fullName>
    </submittedName>
</protein>
<comment type="caution">
    <text evidence="5">The sequence shown here is derived from an EMBL/GenBank/DDBJ whole genome shotgun (WGS) entry which is preliminary data.</text>
</comment>
<dbReference type="InterPro" id="IPR001444">
    <property type="entry name" value="Flag_bb_rod_N"/>
</dbReference>
<evidence type="ECO:0000256" key="1">
    <source>
        <dbReference type="ARBA" id="ARBA00004117"/>
    </source>
</evidence>
<keyword evidence="5" id="KW-0969">Cilium</keyword>
<evidence type="ECO:0000256" key="2">
    <source>
        <dbReference type="ARBA" id="ARBA00009677"/>
    </source>
</evidence>
<evidence type="ECO:0000256" key="3">
    <source>
        <dbReference type="ARBA" id="ARBA00023143"/>
    </source>
</evidence>